<protein>
    <recommendedName>
        <fullName evidence="4">Tryptophan 2-monooxygenase</fullName>
        <ecNumber evidence="3">1.13.12.3</ecNumber>
    </recommendedName>
</protein>
<evidence type="ECO:0000256" key="4">
    <source>
        <dbReference type="ARBA" id="ARBA00017871"/>
    </source>
</evidence>
<dbReference type="GO" id="GO:0009851">
    <property type="term" value="P:auxin biosynthetic process"/>
    <property type="evidence" value="ECO:0007669"/>
    <property type="project" value="UniProtKB-KW"/>
</dbReference>
<evidence type="ECO:0000256" key="6">
    <source>
        <dbReference type="ARBA" id="ARBA00047321"/>
    </source>
</evidence>
<dbReference type="Proteomes" id="UP000256838">
    <property type="component" value="Unassembled WGS sequence"/>
</dbReference>
<keyword evidence="9" id="KW-1185">Reference proteome</keyword>
<evidence type="ECO:0000313" key="9">
    <source>
        <dbReference type="Proteomes" id="UP000256838"/>
    </source>
</evidence>
<dbReference type="SUPFAM" id="SSF51905">
    <property type="entry name" value="FAD/NAD(P)-binding domain"/>
    <property type="match status" value="1"/>
</dbReference>
<dbReference type="InterPro" id="IPR050281">
    <property type="entry name" value="Flavin_monoamine_oxidase"/>
</dbReference>
<evidence type="ECO:0000256" key="1">
    <source>
        <dbReference type="ARBA" id="ARBA00004814"/>
    </source>
</evidence>
<keyword evidence="5" id="KW-0073">Auxin biosynthesis</keyword>
<comment type="catalytic activity">
    <reaction evidence="6">
        <text>L-tryptophan + O2 = indole-3-acetamide + CO2 + H2O</text>
        <dbReference type="Rhea" id="RHEA:16165"/>
        <dbReference type="ChEBI" id="CHEBI:15377"/>
        <dbReference type="ChEBI" id="CHEBI:15379"/>
        <dbReference type="ChEBI" id="CHEBI:16031"/>
        <dbReference type="ChEBI" id="CHEBI:16526"/>
        <dbReference type="ChEBI" id="CHEBI:57912"/>
        <dbReference type="EC" id="1.13.12.3"/>
    </reaction>
</comment>
<evidence type="ECO:0000256" key="3">
    <source>
        <dbReference type="ARBA" id="ARBA00012535"/>
    </source>
</evidence>
<accession>A0A3D8JXX3</accession>
<dbReference type="OrthoDB" id="3972913at2"/>
<evidence type="ECO:0000313" key="8">
    <source>
        <dbReference type="EMBL" id="RDU98013.1"/>
    </source>
</evidence>
<dbReference type="Pfam" id="PF01593">
    <property type="entry name" value="Amino_oxidase"/>
    <property type="match status" value="2"/>
</dbReference>
<reference evidence="8 9" key="1">
    <citation type="submission" date="2018-08" db="EMBL/GenBank/DDBJ databases">
        <title>Paraburkholderia sp. DHOM06 isolated from forest soil.</title>
        <authorList>
            <person name="Gao Z.-H."/>
            <person name="Qiu L.-H."/>
        </authorList>
    </citation>
    <scope>NUCLEOTIDE SEQUENCE [LARGE SCALE GENOMIC DNA]</scope>
    <source>
        <strain evidence="8 9">DHOM06</strain>
    </source>
</reference>
<dbReference type="PANTHER" id="PTHR10742:SF410">
    <property type="entry name" value="LYSINE-SPECIFIC HISTONE DEMETHYLASE 2"/>
    <property type="match status" value="1"/>
</dbReference>
<feature type="domain" description="Amine oxidase" evidence="7">
    <location>
        <begin position="15"/>
        <end position="402"/>
    </location>
</feature>
<proteinExistence type="inferred from homology"/>
<gene>
    <name evidence="8" type="ORF">DWV00_15930</name>
</gene>
<dbReference type="AlphaFoldDB" id="A0A3D8JXX3"/>
<dbReference type="EC" id="1.13.12.3" evidence="3"/>
<sequence length="537" mass="59341">MADEHLDIAVVGAGVSGVYSAWRLQQADSRRKIVVFEGSERIGGRLLSVTPPDNPDMVAELGGMRILEAVQPLVTNLIAKLNLELPKDQQIETYPFPVDEPVNLAYLRGVHLRLSDFTKEPFKVPYQLSFLDRGQNAGAIIVNAIEQIVPGITAEGLTEDQRREMAQQASFGGVPLYKQGFWNVLLRVIDGEAYQLGVDAGGYNTTLTNWNAADAIPWFLSDFGVDPQYRGFTKGFQEVPKTVAAFFEKAGGEIRLGASVSALEWVDGAFEFEVKGKRVRAKQVILAMPRRSLDLLAQSSPMLEDIQGLTSSVTPRPLFKLFTTYATPWWRAAGGNQTDDQGKVTYRPLEAGRSVTDLPVRQVYYWPKSDGLPSTGGPSMLLASYDDGNNIGFWDGLRPQRRQSKPEHHEVAALADPFVGADSGSSKSKEMPWFEYQAPRRMVAEVTRQLATMHGLSYTPEVKNAAFRDWGDDPYGGGWNSWNIGVKSWEVKQKITQPMSGKPLFICGEAYSDAQGWVEGALQTADLVLRKFGLDAL</sequence>
<comment type="pathway">
    <text evidence="1">Plant hormone metabolism; auxin biosynthesis.</text>
</comment>
<comment type="caution">
    <text evidence="8">The sequence shown here is derived from an EMBL/GenBank/DDBJ whole genome shotgun (WGS) entry which is preliminary data.</text>
</comment>
<dbReference type="EMBL" id="QRGA01000008">
    <property type="protein sequence ID" value="RDU98013.1"/>
    <property type="molecule type" value="Genomic_DNA"/>
</dbReference>
<dbReference type="InterPro" id="IPR002937">
    <property type="entry name" value="Amino_oxidase"/>
</dbReference>
<evidence type="ECO:0000259" key="7">
    <source>
        <dbReference type="Pfam" id="PF01593"/>
    </source>
</evidence>
<comment type="similarity">
    <text evidence="2">Belongs to the tryptophan 2-monooxygenase family.</text>
</comment>
<dbReference type="InterPro" id="IPR036188">
    <property type="entry name" value="FAD/NAD-bd_sf"/>
</dbReference>
<dbReference type="PANTHER" id="PTHR10742">
    <property type="entry name" value="FLAVIN MONOAMINE OXIDASE"/>
    <property type="match status" value="1"/>
</dbReference>
<evidence type="ECO:0000256" key="5">
    <source>
        <dbReference type="ARBA" id="ARBA00023070"/>
    </source>
</evidence>
<feature type="domain" description="Amine oxidase" evidence="7">
    <location>
        <begin position="439"/>
        <end position="525"/>
    </location>
</feature>
<dbReference type="SUPFAM" id="SSF54373">
    <property type="entry name" value="FAD-linked reductases, C-terminal domain"/>
    <property type="match status" value="1"/>
</dbReference>
<dbReference type="Gene3D" id="3.50.50.60">
    <property type="entry name" value="FAD/NAD(P)-binding domain"/>
    <property type="match status" value="1"/>
</dbReference>
<organism evidence="8 9">
    <name type="scientific">Trinickia dinghuensis</name>
    <dbReference type="NCBI Taxonomy" id="2291023"/>
    <lineage>
        <taxon>Bacteria</taxon>
        <taxon>Pseudomonadati</taxon>
        <taxon>Pseudomonadota</taxon>
        <taxon>Betaproteobacteria</taxon>
        <taxon>Burkholderiales</taxon>
        <taxon>Burkholderiaceae</taxon>
        <taxon>Trinickia</taxon>
    </lineage>
</organism>
<dbReference type="RefSeq" id="WP_115534539.1">
    <property type="nucleotide sequence ID" value="NZ_QRGA01000008.1"/>
</dbReference>
<dbReference type="GO" id="GO:0050361">
    <property type="term" value="F:tryptophan 2-monooxygenase activity"/>
    <property type="evidence" value="ECO:0007669"/>
    <property type="project" value="UniProtKB-EC"/>
</dbReference>
<name>A0A3D8JXX3_9BURK</name>
<evidence type="ECO:0000256" key="2">
    <source>
        <dbReference type="ARBA" id="ARBA00005833"/>
    </source>
</evidence>